<sequence>MSGLRVKMHHMIVYSHSAVYKANQKSAWFYSSFHRHDVSIKTWSGVGFLADSCIMSGVFIPYRIKENLWPQIPNPGESTIGNWSPDYPLKVNSSRNDFL</sequence>
<protein>
    <submittedName>
        <fullName evidence="1">Uncharacterized protein</fullName>
    </submittedName>
</protein>
<evidence type="ECO:0000313" key="1">
    <source>
        <dbReference type="EMBL" id="MEQ2287315.1"/>
    </source>
</evidence>
<evidence type="ECO:0000313" key="2">
    <source>
        <dbReference type="Proteomes" id="UP001469553"/>
    </source>
</evidence>
<organism evidence="1 2">
    <name type="scientific">Ameca splendens</name>
    <dbReference type="NCBI Taxonomy" id="208324"/>
    <lineage>
        <taxon>Eukaryota</taxon>
        <taxon>Metazoa</taxon>
        <taxon>Chordata</taxon>
        <taxon>Craniata</taxon>
        <taxon>Vertebrata</taxon>
        <taxon>Euteleostomi</taxon>
        <taxon>Actinopterygii</taxon>
        <taxon>Neopterygii</taxon>
        <taxon>Teleostei</taxon>
        <taxon>Neoteleostei</taxon>
        <taxon>Acanthomorphata</taxon>
        <taxon>Ovalentaria</taxon>
        <taxon>Atherinomorphae</taxon>
        <taxon>Cyprinodontiformes</taxon>
        <taxon>Goodeidae</taxon>
        <taxon>Ameca</taxon>
    </lineage>
</organism>
<comment type="caution">
    <text evidence="1">The sequence shown here is derived from an EMBL/GenBank/DDBJ whole genome shotgun (WGS) entry which is preliminary data.</text>
</comment>
<accession>A0ABV0Y171</accession>
<reference evidence="1 2" key="1">
    <citation type="submission" date="2021-06" db="EMBL/GenBank/DDBJ databases">
        <authorList>
            <person name="Palmer J.M."/>
        </authorList>
    </citation>
    <scope>NUCLEOTIDE SEQUENCE [LARGE SCALE GENOMIC DNA]</scope>
    <source>
        <strain evidence="1 2">AS_MEX2019</strain>
        <tissue evidence="1">Muscle</tissue>
    </source>
</reference>
<dbReference type="Proteomes" id="UP001469553">
    <property type="component" value="Unassembled WGS sequence"/>
</dbReference>
<keyword evidence="2" id="KW-1185">Reference proteome</keyword>
<gene>
    <name evidence="1" type="ORF">AMECASPLE_011075</name>
</gene>
<dbReference type="EMBL" id="JAHRIP010019468">
    <property type="protein sequence ID" value="MEQ2287315.1"/>
    <property type="molecule type" value="Genomic_DNA"/>
</dbReference>
<name>A0ABV0Y171_9TELE</name>
<proteinExistence type="predicted"/>